<evidence type="ECO:0000256" key="6">
    <source>
        <dbReference type="ARBA" id="ARBA00023316"/>
    </source>
</evidence>
<sequence length="346" mass="39333">MNLKKIIAIIAVSGLIVLGSMAGYVYYKAFTANTTFVQKEVFVYIPTNATQEEVKEAISPFVKDWSKFEFVANKRNYFTNTKAGKFLLKQNMNSFDMVRALRSNIPVNVAFNNQESIEKFAQRLANQLEPDSIELMNAFTNKDFLSKNEIDSENVLSLFIPNSYEFYWNTSAEKLADRLAKEYHIFWNDERKSKAASLNLTPQQVSVLASIVQKETAKVSERPRVAGVYLNRLATGMPLQADPTVIYAIKKQSGDFDQVIKRVFHNDLIIDSPYNTYKYAGLPPGPIFMPDISSIDAVLNAEKHDYLYFCASPDNPGYHAFASNYDAHMVNARKYANWVNKLGINR</sequence>
<dbReference type="GO" id="GO:0071555">
    <property type="term" value="P:cell wall organization"/>
    <property type="evidence" value="ECO:0007669"/>
    <property type="project" value="UniProtKB-KW"/>
</dbReference>
<organism evidence="8 9">
    <name type="scientific">Flavobacterium haoranii</name>
    <dbReference type="NCBI Taxonomy" id="683124"/>
    <lineage>
        <taxon>Bacteria</taxon>
        <taxon>Pseudomonadati</taxon>
        <taxon>Bacteroidota</taxon>
        <taxon>Flavobacteriia</taxon>
        <taxon>Flavobacteriales</taxon>
        <taxon>Flavobacteriaceae</taxon>
        <taxon>Flavobacterium</taxon>
    </lineage>
</organism>
<dbReference type="CDD" id="cd08010">
    <property type="entry name" value="MltG_like"/>
    <property type="match status" value="1"/>
</dbReference>
<dbReference type="NCBIfam" id="TIGR00247">
    <property type="entry name" value="endolytic transglycosylase MltG"/>
    <property type="match status" value="1"/>
</dbReference>
<accession>A0A1M6BJR7</accession>
<dbReference type="PANTHER" id="PTHR30518:SF2">
    <property type="entry name" value="ENDOLYTIC MUREIN TRANSGLYCOSYLASE"/>
    <property type="match status" value="1"/>
</dbReference>
<dbReference type="GO" id="GO:0009252">
    <property type="term" value="P:peptidoglycan biosynthetic process"/>
    <property type="evidence" value="ECO:0007669"/>
    <property type="project" value="UniProtKB-UniRule"/>
</dbReference>
<dbReference type="Proteomes" id="UP000184232">
    <property type="component" value="Unassembled WGS sequence"/>
</dbReference>
<dbReference type="HAMAP" id="MF_02065">
    <property type="entry name" value="MltG"/>
    <property type="match status" value="1"/>
</dbReference>
<dbReference type="GO" id="GO:0005886">
    <property type="term" value="C:plasma membrane"/>
    <property type="evidence" value="ECO:0007669"/>
    <property type="project" value="UniProtKB-SubCell"/>
</dbReference>
<evidence type="ECO:0000256" key="1">
    <source>
        <dbReference type="ARBA" id="ARBA00022475"/>
    </source>
</evidence>
<proteinExistence type="inferred from homology"/>
<dbReference type="PANTHER" id="PTHR30518">
    <property type="entry name" value="ENDOLYTIC MUREIN TRANSGLYCOSYLASE"/>
    <property type="match status" value="1"/>
</dbReference>
<gene>
    <name evidence="7" type="primary">mltG</name>
    <name evidence="8" type="ORF">SAMN05444337_0124</name>
</gene>
<dbReference type="Pfam" id="PF02618">
    <property type="entry name" value="YceG"/>
    <property type="match status" value="1"/>
</dbReference>
<dbReference type="InterPro" id="IPR003770">
    <property type="entry name" value="MLTG-like"/>
</dbReference>
<keyword evidence="9" id="KW-1185">Reference proteome</keyword>
<dbReference type="EMBL" id="FQZH01000001">
    <property type="protein sequence ID" value="SHI48733.1"/>
    <property type="molecule type" value="Genomic_DNA"/>
</dbReference>
<dbReference type="STRING" id="683124.SAMN05444337_0124"/>
<comment type="catalytic activity">
    <reaction evidence="7">
        <text>a peptidoglycan chain = a peptidoglycan chain with N-acetyl-1,6-anhydromuramyl-[peptide] at the reducing end + a peptidoglycan chain with N-acetylglucosamine at the non-reducing end.</text>
        <dbReference type="EC" id="4.2.2.29"/>
    </reaction>
</comment>
<feature type="site" description="Important for catalytic activity" evidence="7">
    <location>
        <position position="215"/>
    </location>
</feature>
<evidence type="ECO:0000256" key="5">
    <source>
        <dbReference type="ARBA" id="ARBA00023239"/>
    </source>
</evidence>
<evidence type="ECO:0000256" key="7">
    <source>
        <dbReference type="HAMAP-Rule" id="MF_02065"/>
    </source>
</evidence>
<evidence type="ECO:0000256" key="3">
    <source>
        <dbReference type="ARBA" id="ARBA00022989"/>
    </source>
</evidence>
<keyword evidence="5 7" id="KW-0456">Lyase</keyword>
<evidence type="ECO:0000256" key="4">
    <source>
        <dbReference type="ARBA" id="ARBA00023136"/>
    </source>
</evidence>
<protein>
    <recommendedName>
        <fullName evidence="7">Endolytic murein transglycosylase</fullName>
        <ecNumber evidence="7">4.2.2.29</ecNumber>
    </recommendedName>
    <alternativeName>
        <fullName evidence="7">Peptidoglycan lytic transglycosylase</fullName>
    </alternativeName>
    <alternativeName>
        <fullName evidence="7">Peptidoglycan polymerization terminase</fullName>
    </alternativeName>
</protein>
<keyword evidence="4 7" id="KW-0472">Membrane</keyword>
<evidence type="ECO:0000313" key="9">
    <source>
        <dbReference type="Proteomes" id="UP000184232"/>
    </source>
</evidence>
<comment type="similarity">
    <text evidence="7">Belongs to the transglycosylase MltG family.</text>
</comment>
<dbReference type="EC" id="4.2.2.29" evidence="7"/>
<dbReference type="AlphaFoldDB" id="A0A1M6BJR7"/>
<name>A0A1M6BJR7_9FLAO</name>
<comment type="subcellular location">
    <subcellularLocation>
        <location evidence="7">Cell membrane</location>
        <topology evidence="7">Single-pass membrane protein</topology>
    </subcellularLocation>
</comment>
<dbReference type="GO" id="GO:0008932">
    <property type="term" value="F:lytic endotransglycosylase activity"/>
    <property type="evidence" value="ECO:0007669"/>
    <property type="project" value="UniProtKB-UniRule"/>
</dbReference>
<dbReference type="RefSeq" id="WP_072780379.1">
    <property type="nucleotide sequence ID" value="NZ_CP045292.1"/>
</dbReference>
<keyword evidence="1 7" id="KW-1003">Cell membrane</keyword>
<dbReference type="Gene3D" id="3.30.160.60">
    <property type="entry name" value="Classic Zinc Finger"/>
    <property type="match status" value="1"/>
</dbReference>
<evidence type="ECO:0000256" key="2">
    <source>
        <dbReference type="ARBA" id="ARBA00022692"/>
    </source>
</evidence>
<dbReference type="OrthoDB" id="9814591at2"/>
<comment type="function">
    <text evidence="7">Functions as a peptidoglycan terminase that cleaves nascent peptidoglycan strands endolytically to terminate their elongation.</text>
</comment>
<reference evidence="8 9" key="1">
    <citation type="submission" date="2016-11" db="EMBL/GenBank/DDBJ databases">
        <authorList>
            <person name="Jaros S."/>
            <person name="Januszkiewicz K."/>
            <person name="Wedrychowicz H."/>
        </authorList>
    </citation>
    <scope>NUCLEOTIDE SEQUENCE [LARGE SCALE GENOMIC DNA]</scope>
    <source>
        <strain evidence="8 9">DSM 22807</strain>
    </source>
</reference>
<keyword evidence="3 7" id="KW-1133">Transmembrane helix</keyword>
<feature type="transmembrane region" description="Helical" evidence="7">
    <location>
        <begin position="7"/>
        <end position="27"/>
    </location>
</feature>
<keyword evidence="2 7" id="KW-0812">Transmembrane</keyword>
<keyword evidence="6 7" id="KW-0961">Cell wall biogenesis/degradation</keyword>
<evidence type="ECO:0000313" key="8">
    <source>
        <dbReference type="EMBL" id="SHI48733.1"/>
    </source>
</evidence>